<name>A0A951UNG3_9CYAN</name>
<dbReference type="InterPro" id="IPR016181">
    <property type="entry name" value="Acyl_CoA_acyltransferase"/>
</dbReference>
<organism evidence="2 3">
    <name type="scientific">Drouetiella hepatica Uher 2000/2452</name>
    <dbReference type="NCBI Taxonomy" id="904376"/>
    <lineage>
        <taxon>Bacteria</taxon>
        <taxon>Bacillati</taxon>
        <taxon>Cyanobacteriota</taxon>
        <taxon>Cyanophyceae</taxon>
        <taxon>Oculatellales</taxon>
        <taxon>Oculatellaceae</taxon>
        <taxon>Drouetiella</taxon>
    </lineage>
</organism>
<feature type="domain" description="N-acetyltransferase" evidence="1">
    <location>
        <begin position="5"/>
        <end position="147"/>
    </location>
</feature>
<dbReference type="AlphaFoldDB" id="A0A951UNG3"/>
<dbReference type="EMBL" id="JAHHHD010000006">
    <property type="protein sequence ID" value="MBW4658628.1"/>
    <property type="molecule type" value="Genomic_DNA"/>
</dbReference>
<reference evidence="2" key="2">
    <citation type="journal article" date="2022" name="Microbiol. Resour. Announc.">
        <title>Metagenome Sequencing to Explore Phylogenomics of Terrestrial Cyanobacteria.</title>
        <authorList>
            <person name="Ward R.D."/>
            <person name="Stajich J.E."/>
            <person name="Johansen J.R."/>
            <person name="Huntemann M."/>
            <person name="Clum A."/>
            <person name="Foster B."/>
            <person name="Foster B."/>
            <person name="Roux S."/>
            <person name="Palaniappan K."/>
            <person name="Varghese N."/>
            <person name="Mukherjee S."/>
            <person name="Reddy T.B.K."/>
            <person name="Daum C."/>
            <person name="Copeland A."/>
            <person name="Chen I.A."/>
            <person name="Ivanova N.N."/>
            <person name="Kyrpides N.C."/>
            <person name="Shapiro N."/>
            <person name="Eloe-Fadrosh E.A."/>
            <person name="Pietrasiak N."/>
        </authorList>
    </citation>
    <scope>NUCLEOTIDE SEQUENCE</scope>
    <source>
        <strain evidence="2">UHER 2000/2452</strain>
    </source>
</reference>
<dbReference type="PANTHER" id="PTHR43233:SF1">
    <property type="entry name" value="FAMILY N-ACETYLTRANSFERASE, PUTATIVE (AFU_ORTHOLOGUE AFUA_6G03350)-RELATED"/>
    <property type="match status" value="1"/>
</dbReference>
<evidence type="ECO:0000313" key="3">
    <source>
        <dbReference type="Proteomes" id="UP000757435"/>
    </source>
</evidence>
<dbReference type="PANTHER" id="PTHR43233">
    <property type="entry name" value="FAMILY N-ACETYLTRANSFERASE, PUTATIVE (AFU_ORTHOLOGUE AFUA_6G03350)-RELATED"/>
    <property type="match status" value="1"/>
</dbReference>
<protein>
    <submittedName>
        <fullName evidence="2">GNAT family N-acetyltransferase</fullName>
    </submittedName>
</protein>
<dbReference type="Proteomes" id="UP000757435">
    <property type="component" value="Unassembled WGS sequence"/>
</dbReference>
<evidence type="ECO:0000313" key="2">
    <source>
        <dbReference type="EMBL" id="MBW4658628.1"/>
    </source>
</evidence>
<proteinExistence type="predicted"/>
<gene>
    <name evidence="2" type="ORF">KME15_08135</name>
</gene>
<dbReference type="InterPro" id="IPR053144">
    <property type="entry name" value="Acetyltransferase_Butenolide"/>
</dbReference>
<sequence length="147" mass="16577">MLDSITFSDTKKPDLNDVLPLYVANSWSSASKPNLLIQALHNSHALVTAWEYQRLVGLGNAISDGYLVVYFPHLIVHPKYQAGGIGAEIMRLLMEKYRGFHQQMLVADSEAIEFYKKCGFERAGQTEPMWVYHGQDTGSRSLTNRLS</sequence>
<evidence type="ECO:0000259" key="1">
    <source>
        <dbReference type="PROSITE" id="PS51186"/>
    </source>
</evidence>
<dbReference type="PROSITE" id="PS51186">
    <property type="entry name" value="GNAT"/>
    <property type="match status" value="1"/>
</dbReference>
<reference evidence="2" key="1">
    <citation type="submission" date="2021-05" db="EMBL/GenBank/DDBJ databases">
        <authorList>
            <person name="Pietrasiak N."/>
            <person name="Ward R."/>
            <person name="Stajich J.E."/>
            <person name="Kurbessoian T."/>
        </authorList>
    </citation>
    <scope>NUCLEOTIDE SEQUENCE</scope>
    <source>
        <strain evidence="2">UHER 2000/2452</strain>
    </source>
</reference>
<dbReference type="SUPFAM" id="SSF55729">
    <property type="entry name" value="Acyl-CoA N-acyltransferases (Nat)"/>
    <property type="match status" value="1"/>
</dbReference>
<dbReference type="InterPro" id="IPR000182">
    <property type="entry name" value="GNAT_dom"/>
</dbReference>
<dbReference type="CDD" id="cd04301">
    <property type="entry name" value="NAT_SF"/>
    <property type="match status" value="1"/>
</dbReference>
<dbReference type="Gene3D" id="3.40.630.30">
    <property type="match status" value="1"/>
</dbReference>
<accession>A0A951UNG3</accession>
<dbReference type="GO" id="GO:0016747">
    <property type="term" value="F:acyltransferase activity, transferring groups other than amino-acyl groups"/>
    <property type="evidence" value="ECO:0007669"/>
    <property type="project" value="InterPro"/>
</dbReference>
<dbReference type="Pfam" id="PF13508">
    <property type="entry name" value="Acetyltransf_7"/>
    <property type="match status" value="1"/>
</dbReference>
<comment type="caution">
    <text evidence="2">The sequence shown here is derived from an EMBL/GenBank/DDBJ whole genome shotgun (WGS) entry which is preliminary data.</text>
</comment>